<comment type="caution">
    <text evidence="2">The sequence shown here is derived from an EMBL/GenBank/DDBJ whole genome shotgun (WGS) entry which is preliminary data.</text>
</comment>
<organism evidence="2 3">
    <name type="scientific">Escallonia herrerae</name>
    <dbReference type="NCBI Taxonomy" id="1293975"/>
    <lineage>
        <taxon>Eukaryota</taxon>
        <taxon>Viridiplantae</taxon>
        <taxon>Streptophyta</taxon>
        <taxon>Embryophyta</taxon>
        <taxon>Tracheophyta</taxon>
        <taxon>Spermatophyta</taxon>
        <taxon>Magnoliopsida</taxon>
        <taxon>eudicotyledons</taxon>
        <taxon>Gunneridae</taxon>
        <taxon>Pentapetalae</taxon>
        <taxon>asterids</taxon>
        <taxon>campanulids</taxon>
        <taxon>Escalloniales</taxon>
        <taxon>Escalloniaceae</taxon>
        <taxon>Escallonia</taxon>
    </lineage>
</organism>
<dbReference type="EMBL" id="JAVXUP010002815">
    <property type="protein sequence ID" value="KAK3001294.1"/>
    <property type="molecule type" value="Genomic_DNA"/>
</dbReference>
<dbReference type="AlphaFoldDB" id="A0AA88V3X5"/>
<dbReference type="PANTHER" id="PTHR47481:SF21">
    <property type="entry name" value="BASIC-LEUCINE ZIPPER TRANSCRIPTION FACTOR Q-RELATED"/>
    <property type="match status" value="1"/>
</dbReference>
<evidence type="ECO:0000313" key="3">
    <source>
        <dbReference type="Proteomes" id="UP001188597"/>
    </source>
</evidence>
<protein>
    <recommendedName>
        <fullName evidence="4">Retrotransposon Copia-like N-terminal domain-containing protein</fullName>
    </recommendedName>
</protein>
<dbReference type="Proteomes" id="UP001188597">
    <property type="component" value="Unassembled WGS sequence"/>
</dbReference>
<feature type="region of interest" description="Disordered" evidence="1">
    <location>
        <begin position="1"/>
        <end position="37"/>
    </location>
</feature>
<accession>A0AA88V3X5</accession>
<name>A0AA88V3X5_9ASTE</name>
<keyword evidence="3" id="KW-1185">Reference proteome</keyword>
<proteinExistence type="predicted"/>
<dbReference type="PANTHER" id="PTHR47481">
    <property type="match status" value="1"/>
</dbReference>
<reference evidence="2" key="1">
    <citation type="submission" date="2022-12" db="EMBL/GenBank/DDBJ databases">
        <title>Draft genome assemblies for two species of Escallonia (Escalloniales).</title>
        <authorList>
            <person name="Chanderbali A."/>
            <person name="Dervinis C."/>
            <person name="Anghel I."/>
            <person name="Soltis D."/>
            <person name="Soltis P."/>
            <person name="Zapata F."/>
        </authorList>
    </citation>
    <scope>NUCLEOTIDE SEQUENCE</scope>
    <source>
        <strain evidence="2">UCBG64.0493</strain>
        <tissue evidence="2">Leaf</tissue>
    </source>
</reference>
<dbReference type="Pfam" id="PF14223">
    <property type="entry name" value="Retrotran_gag_2"/>
    <property type="match status" value="1"/>
</dbReference>
<gene>
    <name evidence="2" type="ORF">RJ639_021968</name>
</gene>
<feature type="compositionally biased region" description="Low complexity" evidence="1">
    <location>
        <begin position="18"/>
        <end position="30"/>
    </location>
</feature>
<evidence type="ECO:0000313" key="2">
    <source>
        <dbReference type="EMBL" id="KAK3001294.1"/>
    </source>
</evidence>
<evidence type="ECO:0008006" key="4">
    <source>
        <dbReference type="Google" id="ProtNLM"/>
    </source>
</evidence>
<sequence length="238" mass="24970">METVARVVREGPTGKIGSSGNSSVGSSGTSALGGSGTSALGSSGNSCLGIQRNVKSSPPLANKRSLQSTKLIRVLILSSHHLTQIMATNTTFVNSDNTASNTTILQFNPASQLPIKLAGSHNFTTWKAQLVQNAIQASVEPTLASTVAIAPSAHKAWTSLHTAFANKSQTQIISLQDQLARITKDSRPVTDYLLDIRSIADELATAGAAITNVQLIVRILQGLIKSRIQGHLCSHPIA</sequence>
<evidence type="ECO:0000256" key="1">
    <source>
        <dbReference type="SAM" id="MobiDB-lite"/>
    </source>
</evidence>